<dbReference type="GO" id="GO:0004423">
    <property type="term" value="F:iduronate-2-sulfatase activity"/>
    <property type="evidence" value="ECO:0007669"/>
    <property type="project" value="InterPro"/>
</dbReference>
<feature type="region of interest" description="Disordered" evidence="7">
    <location>
        <begin position="160"/>
        <end position="179"/>
    </location>
</feature>
<protein>
    <submittedName>
        <fullName evidence="10">Choline-sulfatase</fullName>
        <ecNumber evidence="10">3.1.6.6</ecNumber>
    </submittedName>
</protein>
<evidence type="ECO:0000256" key="3">
    <source>
        <dbReference type="ARBA" id="ARBA00022723"/>
    </source>
</evidence>
<sequence precursor="true">MNRNSFRYGLACFFIAAVLGPPHFVHAGDDAIDPDVLFIVVDDMNDWISLLDPEAPIETPNLERLARRGMLFTRAYCASPACNPSRAATLTGLRPSTTGVYGNKSDWRGAVPNRKTIMQQFNAAGYDVRGAGKIFHHHLDGAFHDDTSFGDFQHMRPQKYPTKKLNGAPKYGSRNTDWGQWPKRVEDSIDFHTAAYCAEALSRPDRDKPLFLACGIYKPHSPFFAPAEYHKAYDDIKLPARKPDDWSDLPPGAASLVRNKKWFWHGMMNVEKNQRGSYQNFIRAYAACAAFADAQIGRVLDALDESPRGDSTIVVLWSDHGFHLGEKDHIEKFALWEKSNHIPFIVVAPGVTKPGSRCGRPVDMTAIYPTLLELCGLPADPKCDGRSLVPLLRDPKGKWDRPAVMTYMRGNHAVRSERWRYICYADGSEELYDHDADRNEWHNLADNKRYAEIVASHRSWLPTTEAKQVPDLKKPKSQTETVR</sequence>
<evidence type="ECO:0000256" key="6">
    <source>
        <dbReference type="ARBA" id="ARBA00022837"/>
    </source>
</evidence>
<dbReference type="InterPro" id="IPR035874">
    <property type="entry name" value="IDS"/>
</dbReference>
<keyword evidence="5 10" id="KW-0378">Hydrolase</keyword>
<proteinExistence type="inferred from homology"/>
<dbReference type="PANTHER" id="PTHR45953">
    <property type="entry name" value="IDURONATE 2-SULFATASE"/>
    <property type="match status" value="1"/>
</dbReference>
<evidence type="ECO:0000259" key="9">
    <source>
        <dbReference type="Pfam" id="PF00884"/>
    </source>
</evidence>
<name>A0A518HID6_9BACT</name>
<dbReference type="PANTHER" id="PTHR45953:SF1">
    <property type="entry name" value="IDURONATE 2-SULFATASE"/>
    <property type="match status" value="1"/>
</dbReference>
<keyword evidence="6" id="KW-0106">Calcium</keyword>
<dbReference type="Pfam" id="PF00884">
    <property type="entry name" value="Sulfatase"/>
    <property type="match status" value="1"/>
</dbReference>
<feature type="chain" id="PRO_5022175184" evidence="8">
    <location>
        <begin position="28"/>
        <end position="483"/>
    </location>
</feature>
<feature type="domain" description="Sulfatase N-terminal" evidence="9">
    <location>
        <begin position="34"/>
        <end position="376"/>
    </location>
</feature>
<evidence type="ECO:0000256" key="4">
    <source>
        <dbReference type="ARBA" id="ARBA00022729"/>
    </source>
</evidence>
<evidence type="ECO:0000313" key="10">
    <source>
        <dbReference type="EMBL" id="QDV40614.1"/>
    </source>
</evidence>
<dbReference type="Gene3D" id="3.40.720.10">
    <property type="entry name" value="Alkaline Phosphatase, subunit A"/>
    <property type="match status" value="1"/>
</dbReference>
<dbReference type="EC" id="3.1.6.6" evidence="10"/>
<dbReference type="CDD" id="cd16030">
    <property type="entry name" value="iduronate-2-sulfatase"/>
    <property type="match status" value="1"/>
</dbReference>
<dbReference type="AlphaFoldDB" id="A0A518HID6"/>
<comment type="similarity">
    <text evidence="2">Belongs to the sulfatase family.</text>
</comment>
<gene>
    <name evidence="10" type="primary">betC_3</name>
    <name evidence="10" type="ORF">Enr13x_04200</name>
</gene>
<evidence type="ECO:0000256" key="2">
    <source>
        <dbReference type="ARBA" id="ARBA00008779"/>
    </source>
</evidence>
<dbReference type="InterPro" id="IPR017850">
    <property type="entry name" value="Alkaline_phosphatase_core_sf"/>
</dbReference>
<keyword evidence="4 8" id="KW-0732">Signal</keyword>
<dbReference type="SUPFAM" id="SSF53649">
    <property type="entry name" value="Alkaline phosphatase-like"/>
    <property type="match status" value="1"/>
</dbReference>
<keyword evidence="11" id="KW-1185">Reference proteome</keyword>
<organism evidence="10 11">
    <name type="scientific">Stieleria neptunia</name>
    <dbReference type="NCBI Taxonomy" id="2527979"/>
    <lineage>
        <taxon>Bacteria</taxon>
        <taxon>Pseudomonadati</taxon>
        <taxon>Planctomycetota</taxon>
        <taxon>Planctomycetia</taxon>
        <taxon>Pirellulales</taxon>
        <taxon>Pirellulaceae</taxon>
        <taxon>Stieleria</taxon>
    </lineage>
</organism>
<dbReference type="EMBL" id="CP037423">
    <property type="protein sequence ID" value="QDV40614.1"/>
    <property type="molecule type" value="Genomic_DNA"/>
</dbReference>
<evidence type="ECO:0000256" key="1">
    <source>
        <dbReference type="ARBA" id="ARBA00001913"/>
    </source>
</evidence>
<dbReference type="Proteomes" id="UP000319004">
    <property type="component" value="Chromosome"/>
</dbReference>
<feature type="signal peptide" evidence="8">
    <location>
        <begin position="1"/>
        <end position="27"/>
    </location>
</feature>
<dbReference type="RefSeq" id="WP_145384462.1">
    <property type="nucleotide sequence ID" value="NZ_CP037423.1"/>
</dbReference>
<evidence type="ECO:0000256" key="5">
    <source>
        <dbReference type="ARBA" id="ARBA00022801"/>
    </source>
</evidence>
<evidence type="ECO:0000256" key="7">
    <source>
        <dbReference type="SAM" id="MobiDB-lite"/>
    </source>
</evidence>
<evidence type="ECO:0000313" key="11">
    <source>
        <dbReference type="Proteomes" id="UP000319004"/>
    </source>
</evidence>
<dbReference type="OrthoDB" id="9792284at2"/>
<dbReference type="InterPro" id="IPR000917">
    <property type="entry name" value="Sulfatase_N"/>
</dbReference>
<comment type="cofactor">
    <cofactor evidence="1">
        <name>Ca(2+)</name>
        <dbReference type="ChEBI" id="CHEBI:29108"/>
    </cofactor>
</comment>
<keyword evidence="3" id="KW-0479">Metal-binding</keyword>
<dbReference type="KEGG" id="snep:Enr13x_04200"/>
<accession>A0A518HID6</accession>
<dbReference type="GO" id="GO:0005737">
    <property type="term" value="C:cytoplasm"/>
    <property type="evidence" value="ECO:0007669"/>
    <property type="project" value="TreeGrafter"/>
</dbReference>
<reference evidence="10 11" key="1">
    <citation type="submission" date="2019-03" db="EMBL/GenBank/DDBJ databases">
        <title>Deep-cultivation of Planctomycetes and their phenomic and genomic characterization uncovers novel biology.</title>
        <authorList>
            <person name="Wiegand S."/>
            <person name="Jogler M."/>
            <person name="Boedeker C."/>
            <person name="Pinto D."/>
            <person name="Vollmers J."/>
            <person name="Rivas-Marin E."/>
            <person name="Kohn T."/>
            <person name="Peeters S.H."/>
            <person name="Heuer A."/>
            <person name="Rast P."/>
            <person name="Oberbeckmann S."/>
            <person name="Bunk B."/>
            <person name="Jeske O."/>
            <person name="Meyerdierks A."/>
            <person name="Storesund J.E."/>
            <person name="Kallscheuer N."/>
            <person name="Luecker S."/>
            <person name="Lage O.M."/>
            <person name="Pohl T."/>
            <person name="Merkel B.J."/>
            <person name="Hornburger P."/>
            <person name="Mueller R.-W."/>
            <person name="Bruemmer F."/>
            <person name="Labrenz M."/>
            <person name="Spormann A.M."/>
            <person name="Op den Camp H."/>
            <person name="Overmann J."/>
            <person name="Amann R."/>
            <person name="Jetten M.S.M."/>
            <person name="Mascher T."/>
            <person name="Medema M.H."/>
            <person name="Devos D.P."/>
            <person name="Kaster A.-K."/>
            <person name="Ovreas L."/>
            <person name="Rohde M."/>
            <person name="Galperin M.Y."/>
            <person name="Jogler C."/>
        </authorList>
    </citation>
    <scope>NUCLEOTIDE SEQUENCE [LARGE SCALE GENOMIC DNA]</scope>
    <source>
        <strain evidence="10 11">Enr13</strain>
    </source>
</reference>
<dbReference type="GO" id="GO:0046872">
    <property type="term" value="F:metal ion binding"/>
    <property type="evidence" value="ECO:0007669"/>
    <property type="project" value="UniProtKB-KW"/>
</dbReference>
<dbReference type="GO" id="GO:0047753">
    <property type="term" value="F:choline-sulfatase activity"/>
    <property type="evidence" value="ECO:0007669"/>
    <property type="project" value="UniProtKB-EC"/>
</dbReference>
<evidence type="ECO:0000256" key="8">
    <source>
        <dbReference type="SAM" id="SignalP"/>
    </source>
</evidence>